<gene>
    <name evidence="3" type="ORF">U1T56_04145</name>
</gene>
<dbReference type="InterPro" id="IPR050766">
    <property type="entry name" value="Bact_Lucif_Oxidored"/>
</dbReference>
<dbReference type="EMBL" id="JBBLZC010000003">
    <property type="protein sequence ID" value="MEK0082327.1"/>
    <property type="molecule type" value="Genomic_DNA"/>
</dbReference>
<comment type="caution">
    <text evidence="3">The sequence shown here is derived from an EMBL/GenBank/DDBJ whole genome shotgun (WGS) entry which is preliminary data.</text>
</comment>
<evidence type="ECO:0000313" key="3">
    <source>
        <dbReference type="EMBL" id="MEK0082327.1"/>
    </source>
</evidence>
<evidence type="ECO:0000259" key="2">
    <source>
        <dbReference type="Pfam" id="PF00296"/>
    </source>
</evidence>
<organism evidence="3 4">
    <name type="scientific">Benzoatithermus flavus</name>
    <dbReference type="NCBI Taxonomy" id="3108223"/>
    <lineage>
        <taxon>Bacteria</taxon>
        <taxon>Pseudomonadati</taxon>
        <taxon>Pseudomonadota</taxon>
        <taxon>Alphaproteobacteria</taxon>
        <taxon>Geminicoccales</taxon>
        <taxon>Geminicoccaceae</taxon>
        <taxon>Benzoatithermus</taxon>
    </lineage>
</organism>
<dbReference type="NCBIfam" id="TIGR03558">
    <property type="entry name" value="oxido_grp_1"/>
    <property type="match status" value="1"/>
</dbReference>
<protein>
    <submittedName>
        <fullName evidence="3">LLM class flavin-dependent oxidoreductase</fullName>
        <ecNumber evidence="3">1.-.-.-</ecNumber>
    </submittedName>
</protein>
<dbReference type="GO" id="GO:0016491">
    <property type="term" value="F:oxidoreductase activity"/>
    <property type="evidence" value="ECO:0007669"/>
    <property type="project" value="UniProtKB-KW"/>
</dbReference>
<keyword evidence="4" id="KW-1185">Reference proteome</keyword>
<evidence type="ECO:0000256" key="1">
    <source>
        <dbReference type="ARBA" id="ARBA00007789"/>
    </source>
</evidence>
<sequence>MRGLAVGLPRAQICAMLPLSVLDLSFTTTATSGAQALRNSLDLARLADRLGYRRYWVAEHHNLPSVASGAPEIMIGAIAAATHHIRVGAGGVMLPNHAPLMVAERFKVLEALYPGRIDLGIGRAPGTDPLTTLALRRRQDGRGEDDFLERFQELMLWKSGAFPENHPFRKIRVMPEDVPVPPVWLLGSGEYSARLAGEVGLGFAFAHHFASLEAEEAMELYRESFRPSTWLERPYAILATAVVCADSDEAAERLAATADHAYIRRWRGDYGPLVSPEEALAYRYTPSEEEARRANRRRLFVGSPDTVARHLGAFARAVRADEIMVTTAIFDHAARKRSYELFARAFGLVPPATSQGTP</sequence>
<dbReference type="EC" id="1.-.-.-" evidence="3"/>
<evidence type="ECO:0000313" key="4">
    <source>
        <dbReference type="Proteomes" id="UP001375743"/>
    </source>
</evidence>
<feature type="domain" description="Luciferase-like" evidence="2">
    <location>
        <begin position="26"/>
        <end position="317"/>
    </location>
</feature>
<keyword evidence="3" id="KW-0560">Oxidoreductase</keyword>
<dbReference type="Pfam" id="PF00296">
    <property type="entry name" value="Bac_luciferase"/>
    <property type="match status" value="1"/>
</dbReference>
<dbReference type="InterPro" id="IPR036661">
    <property type="entry name" value="Luciferase-like_sf"/>
</dbReference>
<name>A0ABU8XMB5_9PROT</name>
<dbReference type="PANTHER" id="PTHR30137">
    <property type="entry name" value="LUCIFERASE-LIKE MONOOXYGENASE"/>
    <property type="match status" value="1"/>
</dbReference>
<reference evidence="3 4" key="1">
    <citation type="submission" date="2024-01" db="EMBL/GenBank/DDBJ databases">
        <title>Multi-omics insights into the function and evolution of sodium benzoate biodegradation pathways in Benzoatithermus flavus gen. nov., sp. nov. from hot spring.</title>
        <authorList>
            <person name="Hu C.-J."/>
            <person name="Li W.-J."/>
        </authorList>
    </citation>
    <scope>NUCLEOTIDE SEQUENCE [LARGE SCALE GENOMIC DNA]</scope>
    <source>
        <strain evidence="3 4">SYSU G07066</strain>
    </source>
</reference>
<comment type="similarity">
    <text evidence="1">To bacterial alkanal monooxygenase alpha and beta chains.</text>
</comment>
<dbReference type="InterPro" id="IPR011251">
    <property type="entry name" value="Luciferase-like_dom"/>
</dbReference>
<dbReference type="InterPro" id="IPR019949">
    <property type="entry name" value="CmoO-like"/>
</dbReference>
<dbReference type="PANTHER" id="PTHR30137:SF6">
    <property type="entry name" value="LUCIFERASE-LIKE MONOOXYGENASE"/>
    <property type="match status" value="1"/>
</dbReference>
<dbReference type="Gene3D" id="3.20.20.30">
    <property type="entry name" value="Luciferase-like domain"/>
    <property type="match status" value="1"/>
</dbReference>
<proteinExistence type="predicted"/>
<dbReference type="Proteomes" id="UP001375743">
    <property type="component" value="Unassembled WGS sequence"/>
</dbReference>
<accession>A0ABU8XMB5</accession>
<dbReference type="SUPFAM" id="SSF51679">
    <property type="entry name" value="Bacterial luciferase-like"/>
    <property type="match status" value="1"/>
</dbReference>